<dbReference type="EMBL" id="CM055747">
    <property type="protein sequence ID" value="KAJ7996267.1"/>
    <property type="molecule type" value="Genomic_DNA"/>
</dbReference>
<name>A0ACC2FY42_DALPE</name>
<dbReference type="Proteomes" id="UP001157502">
    <property type="component" value="Chromosome 20"/>
</dbReference>
<reference evidence="1" key="1">
    <citation type="submission" date="2021-05" db="EMBL/GenBank/DDBJ databases">
        <authorList>
            <person name="Pan Q."/>
            <person name="Jouanno E."/>
            <person name="Zahm M."/>
            <person name="Klopp C."/>
            <person name="Cabau C."/>
            <person name="Louis A."/>
            <person name="Berthelot C."/>
            <person name="Parey E."/>
            <person name="Roest Crollius H."/>
            <person name="Montfort J."/>
            <person name="Robinson-Rechavi M."/>
            <person name="Bouchez O."/>
            <person name="Lampietro C."/>
            <person name="Lopez Roques C."/>
            <person name="Donnadieu C."/>
            <person name="Postlethwait J."/>
            <person name="Bobe J."/>
            <person name="Dillon D."/>
            <person name="Chandos A."/>
            <person name="von Hippel F."/>
            <person name="Guiguen Y."/>
        </authorList>
    </citation>
    <scope>NUCLEOTIDE SEQUENCE</scope>
    <source>
        <strain evidence="1">YG-Jan2019</strain>
    </source>
</reference>
<comment type="caution">
    <text evidence="1">The sequence shown here is derived from an EMBL/GenBank/DDBJ whole genome shotgun (WGS) entry which is preliminary data.</text>
</comment>
<proteinExistence type="predicted"/>
<evidence type="ECO:0000313" key="1">
    <source>
        <dbReference type="EMBL" id="KAJ7996267.1"/>
    </source>
</evidence>
<protein>
    <submittedName>
        <fullName evidence="1">Uncharacterized protein</fullName>
    </submittedName>
</protein>
<accession>A0ACC2FY42</accession>
<sequence>MLPDFSENLCFRAFLVLGNVVTLCCGAALLVMCINFILDPDGLYILVCATGNDSIWRGAWIGLFSGFALFCISVFGIAAIIVSKRNILLAYILLMVVIYAFEVASAITSATHKDWLVPNLFLKQMLQHYTNPLSDSLFSTPGQSNTTNGITATWNRIMSDFKCCGVYGPEDWVNYDSYFRLQHSDADYPWPRQCCQLDDTGAIVNVEACKIGVSPFLYTQGCYDYIAGPLMRHSFEVSWFGFAILCWTFFLLLGVIFHYSQVDF</sequence>
<keyword evidence="2" id="KW-1185">Reference proteome</keyword>
<organism evidence="1 2">
    <name type="scientific">Dallia pectoralis</name>
    <name type="common">Alaska blackfish</name>
    <dbReference type="NCBI Taxonomy" id="75939"/>
    <lineage>
        <taxon>Eukaryota</taxon>
        <taxon>Metazoa</taxon>
        <taxon>Chordata</taxon>
        <taxon>Craniata</taxon>
        <taxon>Vertebrata</taxon>
        <taxon>Euteleostomi</taxon>
        <taxon>Actinopterygii</taxon>
        <taxon>Neopterygii</taxon>
        <taxon>Teleostei</taxon>
        <taxon>Protacanthopterygii</taxon>
        <taxon>Esociformes</taxon>
        <taxon>Umbridae</taxon>
        <taxon>Dallia</taxon>
    </lineage>
</organism>
<evidence type="ECO:0000313" key="2">
    <source>
        <dbReference type="Proteomes" id="UP001157502"/>
    </source>
</evidence>
<gene>
    <name evidence="1" type="ORF">DPEC_G00235320</name>
</gene>